<organism evidence="7 8">
    <name type="scientific">Senna tora</name>
    <dbReference type="NCBI Taxonomy" id="362788"/>
    <lineage>
        <taxon>Eukaryota</taxon>
        <taxon>Viridiplantae</taxon>
        <taxon>Streptophyta</taxon>
        <taxon>Embryophyta</taxon>
        <taxon>Tracheophyta</taxon>
        <taxon>Spermatophyta</taxon>
        <taxon>Magnoliopsida</taxon>
        <taxon>eudicotyledons</taxon>
        <taxon>Gunneridae</taxon>
        <taxon>Pentapetalae</taxon>
        <taxon>rosids</taxon>
        <taxon>fabids</taxon>
        <taxon>Fabales</taxon>
        <taxon>Fabaceae</taxon>
        <taxon>Caesalpinioideae</taxon>
        <taxon>Cassia clade</taxon>
        <taxon>Senna</taxon>
    </lineage>
</organism>
<dbReference type="Gene3D" id="2.30.130.30">
    <property type="entry name" value="Hypothetical protein"/>
    <property type="match status" value="1"/>
</dbReference>
<reference evidence="7" key="1">
    <citation type="submission" date="2020-09" db="EMBL/GenBank/DDBJ databases">
        <title>Genome-Enabled Discovery of Anthraquinone Biosynthesis in Senna tora.</title>
        <authorList>
            <person name="Kang S.-H."/>
            <person name="Pandey R.P."/>
            <person name="Lee C.-M."/>
            <person name="Sim J.-S."/>
            <person name="Jeong J.-T."/>
            <person name="Choi B.-S."/>
            <person name="Jung M."/>
            <person name="Ginzburg D."/>
            <person name="Zhao K."/>
            <person name="Won S.Y."/>
            <person name="Oh T.-J."/>
            <person name="Yu Y."/>
            <person name="Kim N.-H."/>
            <person name="Lee O.R."/>
            <person name="Lee T.-H."/>
            <person name="Bashyal P."/>
            <person name="Kim T.-S."/>
            <person name="Lee W.-H."/>
            <person name="Kawkins C."/>
            <person name="Kim C.-K."/>
            <person name="Kim J.S."/>
            <person name="Ahn B.O."/>
            <person name="Rhee S.Y."/>
            <person name="Sohng J.K."/>
        </authorList>
    </citation>
    <scope>NUCLEOTIDE SEQUENCE</scope>
    <source>
        <tissue evidence="7">Leaf</tissue>
    </source>
</reference>
<gene>
    <name evidence="7" type="ORF">G2W53_037494</name>
</gene>
<feature type="short sequence motif" description="VHIID" evidence="5">
    <location>
        <begin position="361"/>
        <end position="365"/>
    </location>
</feature>
<comment type="caution">
    <text evidence="5">Lacks conserved residue(s) required for the propagation of feature annotation.</text>
</comment>
<dbReference type="SUPFAM" id="SSF88697">
    <property type="entry name" value="PUA domain-like"/>
    <property type="match status" value="1"/>
</dbReference>
<evidence type="ECO:0000313" key="8">
    <source>
        <dbReference type="Proteomes" id="UP000634136"/>
    </source>
</evidence>
<dbReference type="GO" id="GO:0005634">
    <property type="term" value="C:nucleus"/>
    <property type="evidence" value="ECO:0007669"/>
    <property type="project" value="UniProtKB-SubCell"/>
</dbReference>
<evidence type="ECO:0000256" key="4">
    <source>
        <dbReference type="ARBA" id="ARBA00023242"/>
    </source>
</evidence>
<protein>
    <submittedName>
        <fullName evidence="7">Protein SHORT-ROOT-like</fullName>
    </submittedName>
</protein>
<dbReference type="PANTHER" id="PTHR34204:SF3">
    <property type="entry name" value="ASCH DOMAIN-CONTAINING PROTEIN"/>
    <property type="match status" value="1"/>
</dbReference>
<feature type="region of interest" description="VHIID" evidence="5">
    <location>
        <begin position="330"/>
        <end position="395"/>
    </location>
</feature>
<dbReference type="PROSITE" id="PS50985">
    <property type="entry name" value="GRAS"/>
    <property type="match status" value="1"/>
</dbReference>
<keyword evidence="8" id="KW-1185">Reference proteome</keyword>
<evidence type="ECO:0000256" key="1">
    <source>
        <dbReference type="ARBA" id="ARBA00004123"/>
    </source>
</evidence>
<evidence type="ECO:0000313" key="7">
    <source>
        <dbReference type="EMBL" id="KAF7805333.1"/>
    </source>
</evidence>
<keyword evidence="4" id="KW-0539">Nucleus</keyword>
<feature type="region of interest" description="Leucine repeat II (LRII)" evidence="5">
    <location>
        <begin position="410"/>
        <end position="442"/>
    </location>
</feature>
<dbReference type="InterPro" id="IPR015947">
    <property type="entry name" value="PUA-like_sf"/>
</dbReference>
<comment type="caution">
    <text evidence="7">The sequence shown here is derived from an EMBL/GenBank/DDBJ whole genome shotgun (WGS) entry which is preliminary data.</text>
</comment>
<dbReference type="CDD" id="cd06555">
    <property type="entry name" value="ASCH_PF0470_like"/>
    <property type="match status" value="1"/>
</dbReference>
<dbReference type="Proteomes" id="UP000634136">
    <property type="component" value="Unassembled WGS sequence"/>
</dbReference>
<keyword evidence="3" id="KW-0804">Transcription</keyword>
<evidence type="ECO:0000259" key="6">
    <source>
        <dbReference type="SMART" id="SM01022"/>
    </source>
</evidence>
<dbReference type="Pfam" id="PF03514">
    <property type="entry name" value="GRAS"/>
    <property type="match status" value="1"/>
</dbReference>
<sequence length="629" mass="71100">MEMEQPNSPGTWPVDLRDCIDQLLKFVLESHANQTLEFDLGLPRDYCYHLLAHDFGDHVDGDGVPPSPLYKRLALVLYELITCTDLRDRNKEDWSEMLVDKGSQLLNLFKAINFELHVQEPFFTQLKDGMKTIEGRCAAGNYKRIATGALLLFNKCLVLEVEDVHSYTSFSEMLEAESLQKVLPGVKTIEEGVRVYRKFYTEEKERSNGVVAICVTKLASQPYHILATIISGVYHVVIVCIGVGNRSKWAGRVLRECAKAISEGDSARIQHLLWMLNELASPYGDCDQKLASYFLQALFCKATHSGHRCYTTLSSLAHKSHSFHSATNLILKFQELTPWTTFGHVASNAAILEALDGETNLHILDISNTLCTQWPTLLEALATRNHDTPRLKLTTVVLGMGGGGVNVMKEVRQRMDKFARLMGVPFELNVISGGIKNLSREGVGVQEGEALAVNCVGAFRSLQLNHRAPFIQMLKSFNPRVLTVVEEEADFTSTQGQDEDFLKGFDECLRYFTLYFEMLQDSFPGTSNERLMLERECSRSILRVLACGDGDEDNCERRERGRQWSQRLKEEFCGLPFSDDVLDDVKALLKRYRAGWTLATAQDAHHNHDHGIYLNWKDHPVVWASAWKP</sequence>
<keyword evidence="2" id="KW-0805">Transcription regulation</keyword>
<dbReference type="PANTHER" id="PTHR34204">
    <property type="entry name" value="RNA-BINDING ASCH DOMAIN PROTEIN"/>
    <property type="match status" value="1"/>
</dbReference>
<evidence type="ECO:0000256" key="5">
    <source>
        <dbReference type="PROSITE-ProRule" id="PRU01191"/>
    </source>
</evidence>
<accession>A0A834SMF6</accession>
<feature type="domain" description="ASCH" evidence="6">
    <location>
        <begin position="116"/>
        <end position="219"/>
    </location>
</feature>
<dbReference type="AlphaFoldDB" id="A0A834SMF6"/>
<evidence type="ECO:0000256" key="3">
    <source>
        <dbReference type="ARBA" id="ARBA00023163"/>
    </source>
</evidence>
<proteinExistence type="inferred from homology"/>
<dbReference type="SMART" id="SM01022">
    <property type="entry name" value="ASCH"/>
    <property type="match status" value="1"/>
</dbReference>
<comment type="subcellular location">
    <subcellularLocation>
        <location evidence="1">Nucleus</location>
    </subcellularLocation>
</comment>
<dbReference type="EMBL" id="JAAIUW010000012">
    <property type="protein sequence ID" value="KAF7805333.1"/>
    <property type="molecule type" value="Genomic_DNA"/>
</dbReference>
<comment type="similarity">
    <text evidence="5">Belongs to the GRAS family.</text>
</comment>
<dbReference type="Pfam" id="PF04266">
    <property type="entry name" value="ASCH"/>
    <property type="match status" value="1"/>
</dbReference>
<dbReference type="InterPro" id="IPR007374">
    <property type="entry name" value="ASCH_domain"/>
</dbReference>
<dbReference type="InterPro" id="IPR005202">
    <property type="entry name" value="TF_GRAS"/>
</dbReference>
<feature type="region of interest" description="SAW" evidence="5">
    <location>
        <begin position="546"/>
        <end position="628"/>
    </location>
</feature>
<evidence type="ECO:0000256" key="2">
    <source>
        <dbReference type="ARBA" id="ARBA00023015"/>
    </source>
</evidence>
<dbReference type="OrthoDB" id="1913536at2759"/>
<name>A0A834SMF6_9FABA</name>